<keyword evidence="5 11" id="KW-0812">Transmembrane</keyword>
<accession>A0A0C2I1V0</accession>
<dbReference type="Gene3D" id="1.10.287.950">
    <property type="entry name" value="Methyl-accepting chemotaxis protein"/>
    <property type="match status" value="1"/>
</dbReference>
<dbReference type="GO" id="GO:0007165">
    <property type="term" value="P:signal transduction"/>
    <property type="evidence" value="ECO:0007669"/>
    <property type="project" value="UniProtKB-KW"/>
</dbReference>
<dbReference type="InterPro" id="IPR003660">
    <property type="entry name" value="HAMP_dom"/>
</dbReference>
<dbReference type="PANTHER" id="PTHR32089">
    <property type="entry name" value="METHYL-ACCEPTING CHEMOTAXIS PROTEIN MCPB"/>
    <property type="match status" value="1"/>
</dbReference>
<protein>
    <submittedName>
        <fullName evidence="14">Chemotactic transducer</fullName>
    </submittedName>
</protein>
<comment type="subcellular location">
    <subcellularLocation>
        <location evidence="1">Cell membrane</location>
        <topology evidence="1">Multi-pass membrane protein</topology>
    </subcellularLocation>
</comment>
<dbReference type="Pfam" id="PF00672">
    <property type="entry name" value="HAMP"/>
    <property type="match status" value="1"/>
</dbReference>
<sequence length="628" mass="68058">MKGLGFSRKILIAAALIVIVVFSAFIYVSDYRQRQTLRGDVDAKLQQLGRLTAHDIQAWLESRMQLIQTLGQRLNVEGTDKATLLKAIDLPVYAENFQLISYGGSDGSMFSLPESVRAADYDPRVRSWYKAAQDKQQTVFTEPYVAASSGKLVMTVATPVKYQDRSGVACANLSLDALSKMINTLDFGGHGYAFIVSADGKVLVHPDNQYILKGLKEVFPQGTPAPTSGVREIRSGSGSQFVSFTPVEGVPSANWYVVMVIDQQAAFSMLGELRTLAITATLIAVAIIILLLGVLIRWLMRPLHTMGRALEDIANGEGDLTQRLPINSRDEFGTLAQSFNRFLAFIQGSIREVASTSASLNHVATLVTRVSSTSMSHSDEQAARTESVVSAIHQLGAASSEIARNAALASQSSNDARQLADDGQNVVETTIEAINRLSRNIDKSRITIEQLATQTADIGQILEVITSISRQTNLLALNAAIEAARAGEAGRGFAVVADEVRNLAHRTQDSAQQVHTLIEQLQIGAQAAVVTMTESQRESETSVTVANQAGERLGRVARRIGEIDAMNQSVAAATEEQTAVVLSINDDMAQIDVLNHHGVTNLHSTLNACVDLEREAVRLQHLVTHFKI</sequence>
<keyword evidence="8 10" id="KW-0807">Transducer</keyword>
<organism evidence="14 15">
    <name type="scientific">Pseudomonas batumici</name>
    <dbReference type="NCBI Taxonomy" id="226910"/>
    <lineage>
        <taxon>Bacteria</taxon>
        <taxon>Pseudomonadati</taxon>
        <taxon>Pseudomonadota</taxon>
        <taxon>Gammaproteobacteria</taxon>
        <taxon>Pseudomonadales</taxon>
        <taxon>Pseudomonadaceae</taxon>
        <taxon>Pseudomonas</taxon>
    </lineage>
</organism>
<dbReference type="GO" id="GO:0004888">
    <property type="term" value="F:transmembrane signaling receptor activity"/>
    <property type="evidence" value="ECO:0007669"/>
    <property type="project" value="InterPro"/>
</dbReference>
<keyword evidence="7 11" id="KW-0472">Membrane</keyword>
<keyword evidence="6 11" id="KW-1133">Transmembrane helix</keyword>
<evidence type="ECO:0000256" key="11">
    <source>
        <dbReference type="SAM" id="Phobius"/>
    </source>
</evidence>
<name>A0A0C2I1V0_9PSED</name>
<dbReference type="InterPro" id="IPR004089">
    <property type="entry name" value="MCPsignal_dom"/>
</dbReference>
<dbReference type="FunFam" id="1.10.287.950:FF:000001">
    <property type="entry name" value="Methyl-accepting chemotaxis sensory transducer"/>
    <property type="match status" value="1"/>
</dbReference>
<evidence type="ECO:0000256" key="1">
    <source>
        <dbReference type="ARBA" id="ARBA00004651"/>
    </source>
</evidence>
<dbReference type="PRINTS" id="PR00260">
    <property type="entry name" value="CHEMTRNSDUCR"/>
</dbReference>
<dbReference type="SUPFAM" id="SSF58104">
    <property type="entry name" value="Methyl-accepting chemotaxis protein (MCP) signaling domain"/>
    <property type="match status" value="1"/>
</dbReference>
<feature type="domain" description="Methyl-accepting transducer" evidence="12">
    <location>
        <begin position="356"/>
        <end position="592"/>
    </location>
</feature>
<keyword evidence="15" id="KW-1185">Reference proteome</keyword>
<keyword evidence="4" id="KW-0145">Chemotaxis</keyword>
<dbReference type="SMART" id="SM00283">
    <property type="entry name" value="MA"/>
    <property type="match status" value="1"/>
</dbReference>
<evidence type="ECO:0000256" key="4">
    <source>
        <dbReference type="ARBA" id="ARBA00022500"/>
    </source>
</evidence>
<feature type="domain" description="HAMP" evidence="13">
    <location>
        <begin position="297"/>
        <end position="351"/>
    </location>
</feature>
<evidence type="ECO:0000256" key="2">
    <source>
        <dbReference type="ARBA" id="ARBA00022475"/>
    </source>
</evidence>
<feature type="transmembrane region" description="Helical" evidence="11">
    <location>
        <begin position="6"/>
        <end position="28"/>
    </location>
</feature>
<evidence type="ECO:0000256" key="7">
    <source>
        <dbReference type="ARBA" id="ARBA00023136"/>
    </source>
</evidence>
<dbReference type="OrthoDB" id="6434013at2"/>
<proteinExistence type="inferred from homology"/>
<dbReference type="InterPro" id="IPR029151">
    <property type="entry name" value="Sensor-like_sf"/>
</dbReference>
<dbReference type="CDD" id="cd12913">
    <property type="entry name" value="PDC1_MCP_like"/>
    <property type="match status" value="1"/>
</dbReference>
<dbReference type="CDD" id="cd11386">
    <property type="entry name" value="MCP_signal"/>
    <property type="match status" value="1"/>
</dbReference>
<dbReference type="PANTHER" id="PTHR32089:SF39">
    <property type="entry name" value="METHYL-ACCEPTING CHEMOTAXIS PROTEIN HLYB"/>
    <property type="match status" value="1"/>
</dbReference>
<reference evidence="14 15" key="1">
    <citation type="submission" date="2015-01" db="EMBL/GenBank/DDBJ databases">
        <title>Complete genome of Pseudomonas batumici UCM B-321 producer of the batumin antibiotic with strong antistaphilococcal and potential anticancer activity.</title>
        <authorList>
            <person name="Klochko V.V."/>
            <person name="Zelena L.B."/>
            <person name="Elena K.A."/>
            <person name="Reva O.N."/>
        </authorList>
    </citation>
    <scope>NUCLEOTIDE SEQUENCE [LARGE SCALE GENOMIC DNA]</scope>
    <source>
        <strain evidence="14 15">UCM B-321</strain>
    </source>
</reference>
<evidence type="ECO:0000256" key="10">
    <source>
        <dbReference type="PROSITE-ProRule" id="PRU00284"/>
    </source>
</evidence>
<dbReference type="EMBL" id="JXDG01000039">
    <property type="protein sequence ID" value="KIH83241.1"/>
    <property type="molecule type" value="Genomic_DNA"/>
</dbReference>
<comment type="caution">
    <text evidence="14">The sequence shown here is derived from an EMBL/GenBank/DDBJ whole genome shotgun (WGS) entry which is preliminary data.</text>
</comment>
<gene>
    <name evidence="14" type="ORF">UCMB321_2987</name>
</gene>
<evidence type="ECO:0000313" key="14">
    <source>
        <dbReference type="EMBL" id="KIH83241.1"/>
    </source>
</evidence>
<dbReference type="STRING" id="226910.UCMB321_2987"/>
<evidence type="ECO:0000256" key="8">
    <source>
        <dbReference type="ARBA" id="ARBA00023224"/>
    </source>
</evidence>
<evidence type="ECO:0000259" key="13">
    <source>
        <dbReference type="PROSITE" id="PS50885"/>
    </source>
</evidence>
<dbReference type="Gene3D" id="3.30.450.20">
    <property type="entry name" value="PAS domain"/>
    <property type="match status" value="2"/>
</dbReference>
<dbReference type="Pfam" id="PF00015">
    <property type="entry name" value="MCPsignal"/>
    <property type="match status" value="1"/>
</dbReference>
<dbReference type="CDD" id="cd12912">
    <property type="entry name" value="PDC2_MCP_like"/>
    <property type="match status" value="1"/>
</dbReference>
<evidence type="ECO:0000256" key="6">
    <source>
        <dbReference type="ARBA" id="ARBA00022989"/>
    </source>
</evidence>
<keyword evidence="3" id="KW-0488">Methylation</keyword>
<dbReference type="PROSITE" id="PS50111">
    <property type="entry name" value="CHEMOTAXIS_TRANSDUC_2"/>
    <property type="match status" value="1"/>
</dbReference>
<keyword evidence="2" id="KW-1003">Cell membrane</keyword>
<dbReference type="AlphaFoldDB" id="A0A0C2I1V0"/>
<dbReference type="PROSITE" id="PS50885">
    <property type="entry name" value="HAMP"/>
    <property type="match status" value="1"/>
</dbReference>
<dbReference type="GO" id="GO:0006935">
    <property type="term" value="P:chemotaxis"/>
    <property type="evidence" value="ECO:0007669"/>
    <property type="project" value="UniProtKB-KW"/>
</dbReference>
<dbReference type="CDD" id="cd06225">
    <property type="entry name" value="HAMP"/>
    <property type="match status" value="1"/>
</dbReference>
<dbReference type="InterPro" id="IPR033479">
    <property type="entry name" value="dCache_1"/>
</dbReference>
<dbReference type="Proteomes" id="UP000031535">
    <property type="component" value="Unassembled WGS sequence"/>
</dbReference>
<evidence type="ECO:0000313" key="15">
    <source>
        <dbReference type="Proteomes" id="UP000031535"/>
    </source>
</evidence>
<dbReference type="Pfam" id="PF02743">
    <property type="entry name" value="dCache_1"/>
    <property type="match status" value="1"/>
</dbReference>
<evidence type="ECO:0000256" key="5">
    <source>
        <dbReference type="ARBA" id="ARBA00022692"/>
    </source>
</evidence>
<evidence type="ECO:0000256" key="9">
    <source>
        <dbReference type="ARBA" id="ARBA00029447"/>
    </source>
</evidence>
<dbReference type="SUPFAM" id="SSF103190">
    <property type="entry name" value="Sensory domain-like"/>
    <property type="match status" value="1"/>
</dbReference>
<dbReference type="PATRIC" id="fig|226910.6.peg.2976"/>
<evidence type="ECO:0000256" key="3">
    <source>
        <dbReference type="ARBA" id="ARBA00022481"/>
    </source>
</evidence>
<evidence type="ECO:0000259" key="12">
    <source>
        <dbReference type="PROSITE" id="PS50111"/>
    </source>
</evidence>
<dbReference type="InterPro" id="IPR004090">
    <property type="entry name" value="Chemotax_Me-accpt_rcpt"/>
</dbReference>
<dbReference type="GO" id="GO:0005886">
    <property type="term" value="C:plasma membrane"/>
    <property type="evidence" value="ECO:0007669"/>
    <property type="project" value="UniProtKB-SubCell"/>
</dbReference>
<feature type="transmembrane region" description="Helical" evidence="11">
    <location>
        <begin position="276"/>
        <end position="300"/>
    </location>
</feature>
<dbReference type="SMART" id="SM00304">
    <property type="entry name" value="HAMP"/>
    <property type="match status" value="2"/>
</dbReference>
<comment type="similarity">
    <text evidence="9">Belongs to the methyl-accepting chemotaxis (MCP) protein family.</text>
</comment>